<proteinExistence type="predicted"/>
<dbReference type="EMBL" id="JANPWB010000006">
    <property type="protein sequence ID" value="KAJ1179457.1"/>
    <property type="molecule type" value="Genomic_DNA"/>
</dbReference>
<comment type="caution">
    <text evidence="1">The sequence shown here is derived from an EMBL/GenBank/DDBJ whole genome shotgun (WGS) entry which is preliminary data.</text>
</comment>
<sequence>MAPVSFGEPGEIYDIDLPPWDWCSLNSALWYIGPNRVLPLCKNGKLTYTKWGTSEERRLKLVRTDENLERDLEIWSDMLDEQEARELQPTLLARHSQVTNTEMTLGVDGEAGWTRYGVCRRMVGARVWYEWK</sequence>
<keyword evidence="2" id="KW-1185">Reference proteome</keyword>
<protein>
    <submittedName>
        <fullName evidence="1">Uncharacterized protein</fullName>
    </submittedName>
</protein>
<gene>
    <name evidence="1" type="ORF">NDU88_004691</name>
</gene>
<dbReference type="Proteomes" id="UP001066276">
    <property type="component" value="Chromosome 3_2"/>
</dbReference>
<evidence type="ECO:0000313" key="2">
    <source>
        <dbReference type="Proteomes" id="UP001066276"/>
    </source>
</evidence>
<accession>A0AAV7TS29</accession>
<name>A0AAV7TS29_PLEWA</name>
<organism evidence="1 2">
    <name type="scientific">Pleurodeles waltl</name>
    <name type="common">Iberian ribbed newt</name>
    <dbReference type="NCBI Taxonomy" id="8319"/>
    <lineage>
        <taxon>Eukaryota</taxon>
        <taxon>Metazoa</taxon>
        <taxon>Chordata</taxon>
        <taxon>Craniata</taxon>
        <taxon>Vertebrata</taxon>
        <taxon>Euteleostomi</taxon>
        <taxon>Amphibia</taxon>
        <taxon>Batrachia</taxon>
        <taxon>Caudata</taxon>
        <taxon>Salamandroidea</taxon>
        <taxon>Salamandridae</taxon>
        <taxon>Pleurodelinae</taxon>
        <taxon>Pleurodeles</taxon>
    </lineage>
</organism>
<reference evidence="1" key="1">
    <citation type="journal article" date="2022" name="bioRxiv">
        <title>Sequencing and chromosome-scale assembly of the giantPleurodeles waltlgenome.</title>
        <authorList>
            <person name="Brown T."/>
            <person name="Elewa A."/>
            <person name="Iarovenko S."/>
            <person name="Subramanian E."/>
            <person name="Araus A.J."/>
            <person name="Petzold A."/>
            <person name="Susuki M."/>
            <person name="Suzuki K.-i.T."/>
            <person name="Hayashi T."/>
            <person name="Toyoda A."/>
            <person name="Oliveira C."/>
            <person name="Osipova E."/>
            <person name="Leigh N.D."/>
            <person name="Simon A."/>
            <person name="Yun M.H."/>
        </authorList>
    </citation>
    <scope>NUCLEOTIDE SEQUENCE</scope>
    <source>
        <strain evidence="1">20211129_DDA</strain>
        <tissue evidence="1">Liver</tissue>
    </source>
</reference>
<dbReference type="AlphaFoldDB" id="A0AAV7TS29"/>
<evidence type="ECO:0000313" key="1">
    <source>
        <dbReference type="EMBL" id="KAJ1179457.1"/>
    </source>
</evidence>